<dbReference type="Proteomes" id="UP000177876">
    <property type="component" value="Unassembled WGS sequence"/>
</dbReference>
<dbReference type="Gene3D" id="3.40.1550.20">
    <property type="entry name" value="Transcriptional regulator MraZ domain"/>
    <property type="match status" value="1"/>
</dbReference>
<dbReference type="EMBL" id="MELK01000013">
    <property type="protein sequence ID" value="OFW59627.1"/>
    <property type="molecule type" value="Genomic_DNA"/>
</dbReference>
<evidence type="ECO:0000259" key="8">
    <source>
        <dbReference type="PROSITE" id="PS51740"/>
    </source>
</evidence>
<dbReference type="GO" id="GO:0005737">
    <property type="term" value="C:cytoplasm"/>
    <property type="evidence" value="ECO:0007669"/>
    <property type="project" value="UniProtKB-UniRule"/>
</dbReference>
<feature type="domain" description="SpoVT-AbrB" evidence="8">
    <location>
        <begin position="76"/>
        <end position="119"/>
    </location>
</feature>
<keyword evidence="3" id="KW-0677">Repeat</keyword>
<dbReference type="SUPFAM" id="SSF89447">
    <property type="entry name" value="AbrB/MazE/MraZ-like"/>
    <property type="match status" value="1"/>
</dbReference>
<keyword evidence="6 7" id="KW-0804">Transcription</keyword>
<dbReference type="CDD" id="cd16321">
    <property type="entry name" value="MraZ_C"/>
    <property type="match status" value="1"/>
</dbReference>
<evidence type="ECO:0000256" key="3">
    <source>
        <dbReference type="ARBA" id="ARBA00022737"/>
    </source>
</evidence>
<dbReference type="CDD" id="cd16320">
    <property type="entry name" value="MraZ_N"/>
    <property type="match status" value="1"/>
</dbReference>
<comment type="similarity">
    <text evidence="7">Belongs to the MraZ family.</text>
</comment>
<dbReference type="InterPro" id="IPR038619">
    <property type="entry name" value="MraZ_sf"/>
</dbReference>
<dbReference type="AlphaFoldDB" id="A0A1F2WS11"/>
<proteinExistence type="inferred from homology"/>
<dbReference type="GO" id="GO:0003700">
    <property type="term" value="F:DNA-binding transcription factor activity"/>
    <property type="evidence" value="ECO:0007669"/>
    <property type="project" value="UniProtKB-UniRule"/>
</dbReference>
<evidence type="ECO:0000256" key="7">
    <source>
        <dbReference type="HAMAP-Rule" id="MF_01008"/>
    </source>
</evidence>
<dbReference type="GO" id="GO:0009295">
    <property type="term" value="C:nucleoid"/>
    <property type="evidence" value="ECO:0007669"/>
    <property type="project" value="UniProtKB-SubCell"/>
</dbReference>
<organism evidence="9 10">
    <name type="scientific">Candidatus Solincola sediminis</name>
    <dbReference type="NCBI Taxonomy" id="1797199"/>
    <lineage>
        <taxon>Bacteria</taxon>
        <taxon>Bacillati</taxon>
        <taxon>Actinomycetota</taxon>
        <taxon>Candidatus Geothermincolia</taxon>
        <taxon>Candidatus Geothermincolales</taxon>
        <taxon>Candidatus Geothermincolaceae</taxon>
        <taxon>Candidatus Solincola</taxon>
    </lineage>
</organism>
<dbReference type="InterPro" id="IPR003444">
    <property type="entry name" value="MraZ"/>
</dbReference>
<dbReference type="GO" id="GO:0000976">
    <property type="term" value="F:transcription cis-regulatory region binding"/>
    <property type="evidence" value="ECO:0007669"/>
    <property type="project" value="TreeGrafter"/>
</dbReference>
<keyword evidence="2 7" id="KW-0963">Cytoplasm</keyword>
<comment type="caution">
    <text evidence="9">The sequence shown here is derived from an EMBL/GenBank/DDBJ whole genome shotgun (WGS) entry which is preliminary data.</text>
</comment>
<dbReference type="InterPro" id="IPR035642">
    <property type="entry name" value="MraZ_N"/>
</dbReference>
<reference evidence="9 10" key="1">
    <citation type="journal article" date="2016" name="Nat. Commun.">
        <title>Thousands of microbial genomes shed light on interconnected biogeochemical processes in an aquifer system.</title>
        <authorList>
            <person name="Anantharaman K."/>
            <person name="Brown C.T."/>
            <person name="Hug L.A."/>
            <person name="Sharon I."/>
            <person name="Castelle C.J."/>
            <person name="Probst A.J."/>
            <person name="Thomas B.C."/>
            <person name="Singh A."/>
            <person name="Wilkins M.J."/>
            <person name="Karaoz U."/>
            <person name="Brodie E.L."/>
            <person name="Williams K.H."/>
            <person name="Hubbard S.S."/>
            <person name="Banfield J.F."/>
        </authorList>
    </citation>
    <scope>NUCLEOTIDE SEQUENCE [LARGE SCALE GENOMIC DNA]</scope>
</reference>
<evidence type="ECO:0000256" key="1">
    <source>
        <dbReference type="ARBA" id="ARBA00013860"/>
    </source>
</evidence>
<dbReference type="PANTHER" id="PTHR34701">
    <property type="entry name" value="TRANSCRIPTIONAL REGULATOR MRAZ"/>
    <property type="match status" value="1"/>
</dbReference>
<gene>
    <name evidence="7" type="primary">mraZ</name>
    <name evidence="9" type="ORF">A2Y75_01280</name>
</gene>
<dbReference type="PROSITE" id="PS51740">
    <property type="entry name" value="SPOVT_ABRB"/>
    <property type="match status" value="2"/>
</dbReference>
<evidence type="ECO:0000256" key="6">
    <source>
        <dbReference type="ARBA" id="ARBA00023163"/>
    </source>
</evidence>
<evidence type="ECO:0000256" key="2">
    <source>
        <dbReference type="ARBA" id="ARBA00022490"/>
    </source>
</evidence>
<evidence type="ECO:0000256" key="4">
    <source>
        <dbReference type="ARBA" id="ARBA00023015"/>
    </source>
</evidence>
<evidence type="ECO:0000313" key="10">
    <source>
        <dbReference type="Proteomes" id="UP000177876"/>
    </source>
</evidence>
<dbReference type="Pfam" id="PF02381">
    <property type="entry name" value="MraZ"/>
    <property type="match status" value="2"/>
</dbReference>
<comment type="subunit">
    <text evidence="7">Forms oligomers.</text>
</comment>
<name>A0A1F2WS11_9ACTN</name>
<feature type="domain" description="SpoVT-AbrB" evidence="8">
    <location>
        <begin position="5"/>
        <end position="47"/>
    </location>
</feature>
<accession>A0A1F2WS11</accession>
<evidence type="ECO:0000256" key="5">
    <source>
        <dbReference type="ARBA" id="ARBA00023125"/>
    </source>
</evidence>
<sequence>MFLGSHEHSLDDKGRIIMPSKFRRQLEEGVVMVLWLEECLAVFPSGEFEKLAERIEALPQGSKEGRTMTRILFGHAFEAVPDRQGRLTIPPKLRELAGLDREVVAVGVKNRVEIWDRNRWQDSMEGDIEKYEQVAEKLSEIGF</sequence>
<keyword evidence="4 7" id="KW-0805">Transcription regulation</keyword>
<keyword evidence="5 7" id="KW-0238">DNA-binding</keyword>
<dbReference type="NCBIfam" id="TIGR00242">
    <property type="entry name" value="division/cell wall cluster transcriptional repressor MraZ"/>
    <property type="match status" value="1"/>
</dbReference>
<dbReference type="InterPro" id="IPR020603">
    <property type="entry name" value="MraZ_dom"/>
</dbReference>
<dbReference type="InterPro" id="IPR035644">
    <property type="entry name" value="MraZ_C"/>
</dbReference>
<dbReference type="PANTHER" id="PTHR34701:SF1">
    <property type="entry name" value="TRANSCRIPTIONAL REGULATOR MRAZ"/>
    <property type="match status" value="1"/>
</dbReference>
<evidence type="ECO:0000313" key="9">
    <source>
        <dbReference type="EMBL" id="OFW59627.1"/>
    </source>
</evidence>
<protein>
    <recommendedName>
        <fullName evidence="1 7">Transcriptional regulator MraZ</fullName>
    </recommendedName>
</protein>
<dbReference type="STRING" id="1797197.A2Y75_01280"/>
<comment type="subcellular location">
    <subcellularLocation>
        <location evidence="7">Cytoplasm</location>
        <location evidence="7">Nucleoid</location>
    </subcellularLocation>
</comment>
<dbReference type="HAMAP" id="MF_01008">
    <property type="entry name" value="MraZ"/>
    <property type="match status" value="1"/>
</dbReference>
<dbReference type="InterPro" id="IPR007159">
    <property type="entry name" value="SpoVT-AbrB_dom"/>
</dbReference>
<dbReference type="GO" id="GO:2000143">
    <property type="term" value="P:negative regulation of DNA-templated transcription initiation"/>
    <property type="evidence" value="ECO:0007669"/>
    <property type="project" value="TreeGrafter"/>
</dbReference>
<dbReference type="InterPro" id="IPR037914">
    <property type="entry name" value="SpoVT-AbrB_sf"/>
</dbReference>